<gene>
    <name evidence="3" type="ORF">FM038_009385</name>
</gene>
<proteinExistence type="inferred from homology"/>
<sequence length="225" mass="24340">MFTLCLFSSQPLFADTQIIVEGDLLKLLPIDLPQIEAFQALASAQEGNLISVKQDGSHLNVQALQQGRHNVSIITQSGVNDGRVGIDTKQIGTGNVQVVTQQGLESEIYGGMDLSATLYQQGEGNGLWLEQTGNNLNADIAQYGNDNMAYAYQTGYGHSVDIYQFGNSNLAYVNQSGAVGHHAEINQVGDDNLAIIFQSGDIPMSEVIVQQEGSDMSLQMLRFAR</sequence>
<keyword evidence="4" id="KW-1185">Reference proteome</keyword>
<evidence type="ECO:0000256" key="1">
    <source>
        <dbReference type="ARBA" id="ARBA00009766"/>
    </source>
</evidence>
<dbReference type="Pfam" id="PF07012">
    <property type="entry name" value="Curlin_rpt"/>
    <property type="match status" value="2"/>
</dbReference>
<evidence type="ECO:0000313" key="4">
    <source>
        <dbReference type="Proteomes" id="UP000316416"/>
    </source>
</evidence>
<dbReference type="RefSeq" id="WP_223293037.1">
    <property type="nucleotide sequence ID" value="NZ_CP045503.2"/>
</dbReference>
<evidence type="ECO:0000313" key="3">
    <source>
        <dbReference type="EMBL" id="QPG57635.2"/>
    </source>
</evidence>
<name>A0ABX6V4Z1_9GAMM</name>
<keyword evidence="2" id="KW-0732">Signal</keyword>
<organism evidence="3 4">
    <name type="scientific">Shewanella eurypsychrophilus</name>
    <dbReference type="NCBI Taxonomy" id="2593656"/>
    <lineage>
        <taxon>Bacteria</taxon>
        <taxon>Pseudomonadati</taxon>
        <taxon>Pseudomonadota</taxon>
        <taxon>Gammaproteobacteria</taxon>
        <taxon>Alteromonadales</taxon>
        <taxon>Shewanellaceae</taxon>
        <taxon>Shewanella</taxon>
    </lineage>
</organism>
<protein>
    <recommendedName>
        <fullName evidence="5">Curlin</fullName>
    </recommendedName>
</protein>
<reference evidence="3" key="1">
    <citation type="submission" date="2021-07" db="EMBL/GenBank/DDBJ databases">
        <title>Shewanella sp. YLB-07 whole genome sequence.</title>
        <authorList>
            <person name="Yu L."/>
        </authorList>
    </citation>
    <scope>NUCLEOTIDE SEQUENCE</scope>
    <source>
        <strain evidence="3">YLB-08</strain>
    </source>
</reference>
<dbReference type="InterPro" id="IPR009742">
    <property type="entry name" value="Curlin_rpt"/>
</dbReference>
<evidence type="ECO:0008006" key="5">
    <source>
        <dbReference type="Google" id="ProtNLM"/>
    </source>
</evidence>
<accession>A0ABX6V4Z1</accession>
<dbReference type="Proteomes" id="UP000316416">
    <property type="component" value="Chromosome"/>
</dbReference>
<evidence type="ECO:0000256" key="2">
    <source>
        <dbReference type="ARBA" id="ARBA00022729"/>
    </source>
</evidence>
<comment type="similarity">
    <text evidence="1">Belongs to the CsgA/CsgB family.</text>
</comment>
<dbReference type="EMBL" id="CP045503">
    <property type="protein sequence ID" value="QPG57635.2"/>
    <property type="molecule type" value="Genomic_DNA"/>
</dbReference>